<dbReference type="AlphaFoldDB" id="A0A318EIR4"/>
<dbReference type="Pfam" id="PF00535">
    <property type="entry name" value="Glycos_transf_2"/>
    <property type="match status" value="1"/>
</dbReference>
<name>A0A318EIR4_9FIRM</name>
<evidence type="ECO:0000259" key="1">
    <source>
        <dbReference type="Pfam" id="PF00535"/>
    </source>
</evidence>
<organism evidence="2 3">
    <name type="scientific">Lachnotalea glycerini</name>
    <dbReference type="NCBI Taxonomy" id="1763509"/>
    <lineage>
        <taxon>Bacteria</taxon>
        <taxon>Bacillati</taxon>
        <taxon>Bacillota</taxon>
        <taxon>Clostridia</taxon>
        <taxon>Lachnospirales</taxon>
        <taxon>Lachnospiraceae</taxon>
        <taxon>Lachnotalea</taxon>
    </lineage>
</organism>
<gene>
    <name evidence="2" type="ORF">C8E03_1102</name>
</gene>
<evidence type="ECO:0000313" key="3">
    <source>
        <dbReference type="Proteomes" id="UP000247523"/>
    </source>
</evidence>
<dbReference type="InterPro" id="IPR001173">
    <property type="entry name" value="Glyco_trans_2-like"/>
</dbReference>
<dbReference type="InterPro" id="IPR029044">
    <property type="entry name" value="Nucleotide-diphossugar_trans"/>
</dbReference>
<keyword evidence="2" id="KW-0808">Transferase</keyword>
<evidence type="ECO:0000313" key="2">
    <source>
        <dbReference type="EMBL" id="PXV87241.1"/>
    </source>
</evidence>
<dbReference type="SUPFAM" id="SSF53448">
    <property type="entry name" value="Nucleotide-diphospho-sugar transferases"/>
    <property type="match status" value="1"/>
</dbReference>
<dbReference type="RefSeq" id="WP_110291559.1">
    <property type="nucleotide sequence ID" value="NZ_QICS01000010.1"/>
</dbReference>
<accession>A0A318EIR4</accession>
<dbReference type="PANTHER" id="PTHR22916">
    <property type="entry name" value="GLYCOSYLTRANSFERASE"/>
    <property type="match status" value="1"/>
</dbReference>
<reference evidence="2 3" key="1">
    <citation type="submission" date="2018-05" db="EMBL/GenBank/DDBJ databases">
        <title>Genomic Encyclopedia of Type Strains, Phase IV (KMG-IV): sequencing the most valuable type-strain genomes for metagenomic binning, comparative biology and taxonomic classification.</title>
        <authorList>
            <person name="Goeker M."/>
        </authorList>
    </citation>
    <scope>NUCLEOTIDE SEQUENCE [LARGE SCALE GENOMIC DNA]</scope>
    <source>
        <strain evidence="2 3">DSM 28816</strain>
    </source>
</reference>
<dbReference type="EMBL" id="QICS01000010">
    <property type="protein sequence ID" value="PXV87241.1"/>
    <property type="molecule type" value="Genomic_DNA"/>
</dbReference>
<dbReference type="Proteomes" id="UP000247523">
    <property type="component" value="Unassembled WGS sequence"/>
</dbReference>
<protein>
    <submittedName>
        <fullName evidence="2">Glycosyltransferase involved in cell wall biosynthesis</fullName>
    </submittedName>
</protein>
<comment type="caution">
    <text evidence="2">The sequence shown here is derived from an EMBL/GenBank/DDBJ whole genome shotgun (WGS) entry which is preliminary data.</text>
</comment>
<sequence>MDIIISICCITYNHEKYIRDTLEGILCQKFDKPYEIIIHDDASSDGTVEILREYQGKYPDKIRLLLEEENQYKYGKKMFYTDIAVAKGKYIALCEGDDYWCDENKLKKQYDFIEKNSEITYLCHATYMNIYGKKKMKELRAGECDHVIELREVLERGKMYPTASLFLKRDSFRNIPKFYLEAPVEDEPIKLLCLSQGKGFYINELMCVYRKNHPGSWNNIIKHQKKKRLDHHNDKKKMYQEFDKYTKGIYRNSIEQAITLENFNIIMTNRTFKELRSSKYKLIIDNLNFKSKVRVYIAAYIPKVYKTVLNIYKVCTRKGD</sequence>
<proteinExistence type="predicted"/>
<dbReference type="Gene3D" id="3.90.550.10">
    <property type="entry name" value="Spore Coat Polysaccharide Biosynthesis Protein SpsA, Chain A"/>
    <property type="match status" value="1"/>
</dbReference>
<dbReference type="PANTHER" id="PTHR22916:SF3">
    <property type="entry name" value="UDP-GLCNAC:BETAGAL BETA-1,3-N-ACETYLGLUCOSAMINYLTRANSFERASE-LIKE PROTEIN 1"/>
    <property type="match status" value="1"/>
</dbReference>
<dbReference type="GO" id="GO:0016758">
    <property type="term" value="F:hexosyltransferase activity"/>
    <property type="evidence" value="ECO:0007669"/>
    <property type="project" value="UniProtKB-ARBA"/>
</dbReference>
<feature type="domain" description="Glycosyltransferase 2-like" evidence="1">
    <location>
        <begin position="6"/>
        <end position="155"/>
    </location>
</feature>